<dbReference type="InterPro" id="IPR003593">
    <property type="entry name" value="AAA+_ATPase"/>
</dbReference>
<comment type="subcellular location">
    <subcellularLocation>
        <location evidence="1">Cell membrane</location>
        <topology evidence="1">Peripheral membrane protein</topology>
    </subcellularLocation>
</comment>
<gene>
    <name evidence="11" type="ORF">HF966_06440</name>
</gene>
<evidence type="ECO:0000256" key="6">
    <source>
        <dbReference type="ARBA" id="ARBA00022840"/>
    </source>
</evidence>
<evidence type="ECO:0000259" key="10">
    <source>
        <dbReference type="PROSITE" id="PS50893"/>
    </source>
</evidence>
<evidence type="ECO:0000256" key="3">
    <source>
        <dbReference type="ARBA" id="ARBA00022475"/>
    </source>
</evidence>
<dbReference type="GO" id="GO:0006826">
    <property type="term" value="P:iron ion transport"/>
    <property type="evidence" value="ECO:0007669"/>
    <property type="project" value="UniProtKB-KW"/>
</dbReference>
<dbReference type="InterPro" id="IPR027417">
    <property type="entry name" value="P-loop_NTPase"/>
</dbReference>
<dbReference type="PANTHER" id="PTHR42771">
    <property type="entry name" value="IRON(3+)-HYDROXAMATE IMPORT ATP-BINDING PROTEIN FHUC"/>
    <property type="match status" value="1"/>
</dbReference>
<keyword evidence="9" id="KW-0472">Membrane</keyword>
<dbReference type="PANTHER" id="PTHR42771:SF2">
    <property type="entry name" value="IRON(3+)-HYDROXAMATE IMPORT ATP-BINDING PROTEIN FHUC"/>
    <property type="match status" value="1"/>
</dbReference>
<evidence type="ECO:0000256" key="8">
    <source>
        <dbReference type="ARBA" id="ARBA00023065"/>
    </source>
</evidence>
<organism evidence="11 12">
    <name type="scientific">Leuconostoc holzapfelii</name>
    <dbReference type="NCBI Taxonomy" id="434464"/>
    <lineage>
        <taxon>Bacteria</taxon>
        <taxon>Bacillati</taxon>
        <taxon>Bacillota</taxon>
        <taxon>Bacilli</taxon>
        <taxon>Lactobacillales</taxon>
        <taxon>Lactobacillaceae</taxon>
        <taxon>Leuconostoc</taxon>
    </lineage>
</organism>
<dbReference type="RefSeq" id="WP_168677234.1">
    <property type="nucleotide sequence ID" value="NZ_BPKV01000006.1"/>
</dbReference>
<accession>A0A846ZIJ7</accession>
<dbReference type="GO" id="GO:0005524">
    <property type="term" value="F:ATP binding"/>
    <property type="evidence" value="ECO:0007669"/>
    <property type="project" value="UniProtKB-KW"/>
</dbReference>
<evidence type="ECO:0000313" key="11">
    <source>
        <dbReference type="EMBL" id="NKZ18813.1"/>
    </source>
</evidence>
<reference evidence="11 12" key="1">
    <citation type="submission" date="2020-04" db="EMBL/GenBank/DDBJ databases">
        <title>MicrobeNet Type strains.</title>
        <authorList>
            <person name="Nicholson A.C."/>
        </authorList>
    </citation>
    <scope>NUCLEOTIDE SEQUENCE [LARGE SCALE GENOMIC DNA]</scope>
    <source>
        <strain evidence="11 12">CCUG 54536</strain>
    </source>
</reference>
<proteinExistence type="predicted"/>
<evidence type="ECO:0000256" key="1">
    <source>
        <dbReference type="ARBA" id="ARBA00004202"/>
    </source>
</evidence>
<dbReference type="SUPFAM" id="SSF52540">
    <property type="entry name" value="P-loop containing nucleoside triphosphate hydrolases"/>
    <property type="match status" value="1"/>
</dbReference>
<evidence type="ECO:0000256" key="7">
    <source>
        <dbReference type="ARBA" id="ARBA00023004"/>
    </source>
</evidence>
<dbReference type="GO" id="GO:0005886">
    <property type="term" value="C:plasma membrane"/>
    <property type="evidence" value="ECO:0007669"/>
    <property type="project" value="UniProtKB-SubCell"/>
</dbReference>
<keyword evidence="8" id="KW-0406">Ion transport</keyword>
<keyword evidence="6 11" id="KW-0067">ATP-binding</keyword>
<evidence type="ECO:0000256" key="2">
    <source>
        <dbReference type="ARBA" id="ARBA00022448"/>
    </source>
</evidence>
<dbReference type="Gene3D" id="3.40.50.300">
    <property type="entry name" value="P-loop containing nucleotide triphosphate hydrolases"/>
    <property type="match status" value="1"/>
</dbReference>
<dbReference type="SMART" id="SM00382">
    <property type="entry name" value="AAA"/>
    <property type="match status" value="1"/>
</dbReference>
<dbReference type="AlphaFoldDB" id="A0A846ZIJ7"/>
<dbReference type="PROSITE" id="PS50893">
    <property type="entry name" value="ABC_TRANSPORTER_2"/>
    <property type="match status" value="1"/>
</dbReference>
<name>A0A846ZIJ7_9LACO</name>
<sequence>MQINALAMPRVFNQPLTFNLPEKKLTVVIGQNGAGKSTLLNALARRLPEAAYLPQKNQIYDDMRVKELLALGQQRAKNAPTVDILAALAIEPLLSQRMATLSGGQQQRVWLAFVLCQQTPVVLLDEPLTGLDLRYQSRLAGLLRSLNVSVVMVVHDLNYAQCEADWVWVVHDQQLMAGTPGDMLQENFLSEVFNTPIRQHITTEGMRYFDV</sequence>
<dbReference type="EMBL" id="JAAXPO010000006">
    <property type="protein sequence ID" value="NKZ18813.1"/>
    <property type="molecule type" value="Genomic_DNA"/>
</dbReference>
<comment type="caution">
    <text evidence="11">The sequence shown here is derived from an EMBL/GenBank/DDBJ whole genome shotgun (WGS) entry which is preliminary data.</text>
</comment>
<evidence type="ECO:0000256" key="4">
    <source>
        <dbReference type="ARBA" id="ARBA00022496"/>
    </source>
</evidence>
<dbReference type="InterPro" id="IPR051535">
    <property type="entry name" value="Siderophore_ABC-ATPase"/>
</dbReference>
<dbReference type="InterPro" id="IPR003439">
    <property type="entry name" value="ABC_transporter-like_ATP-bd"/>
</dbReference>
<keyword evidence="4" id="KW-0410">Iron transport</keyword>
<protein>
    <submittedName>
        <fullName evidence="11">ABC transporter ATP-binding protein</fullName>
    </submittedName>
</protein>
<dbReference type="GO" id="GO:0016887">
    <property type="term" value="F:ATP hydrolysis activity"/>
    <property type="evidence" value="ECO:0007669"/>
    <property type="project" value="InterPro"/>
</dbReference>
<feature type="domain" description="ABC transporter" evidence="10">
    <location>
        <begin position="1"/>
        <end position="197"/>
    </location>
</feature>
<evidence type="ECO:0000313" key="12">
    <source>
        <dbReference type="Proteomes" id="UP000590460"/>
    </source>
</evidence>
<dbReference type="Pfam" id="PF00005">
    <property type="entry name" value="ABC_tran"/>
    <property type="match status" value="2"/>
</dbReference>
<keyword evidence="7" id="KW-0408">Iron</keyword>
<evidence type="ECO:0000256" key="9">
    <source>
        <dbReference type="ARBA" id="ARBA00023136"/>
    </source>
</evidence>
<keyword evidence="2" id="KW-0813">Transport</keyword>
<evidence type="ECO:0000256" key="5">
    <source>
        <dbReference type="ARBA" id="ARBA00022741"/>
    </source>
</evidence>
<keyword evidence="5" id="KW-0547">Nucleotide-binding</keyword>
<dbReference type="Proteomes" id="UP000590460">
    <property type="component" value="Unassembled WGS sequence"/>
</dbReference>
<keyword evidence="3" id="KW-1003">Cell membrane</keyword>